<keyword evidence="2" id="KW-1185">Reference proteome</keyword>
<proteinExistence type="predicted"/>
<sequence>MTSSKMRKASHENRLPASRWHDQIIFGFGNKFGAVGFVFEGAVASLLAGSCCSLLPWTSTAWFCHA</sequence>
<organism evidence="1 2">
    <name type="scientific">Undibacterium umbellatum</name>
    <dbReference type="NCBI Taxonomy" id="2762300"/>
    <lineage>
        <taxon>Bacteria</taxon>
        <taxon>Pseudomonadati</taxon>
        <taxon>Pseudomonadota</taxon>
        <taxon>Betaproteobacteria</taxon>
        <taxon>Burkholderiales</taxon>
        <taxon>Oxalobacteraceae</taxon>
        <taxon>Undibacterium</taxon>
    </lineage>
</organism>
<name>A0ABR6ZFM4_9BURK</name>
<evidence type="ECO:0000313" key="1">
    <source>
        <dbReference type="EMBL" id="MBC3910523.1"/>
    </source>
</evidence>
<comment type="caution">
    <text evidence="1">The sequence shown here is derived from an EMBL/GenBank/DDBJ whole genome shotgun (WGS) entry which is preliminary data.</text>
</comment>
<evidence type="ECO:0000313" key="2">
    <source>
        <dbReference type="Proteomes" id="UP000646911"/>
    </source>
</evidence>
<accession>A0ABR6ZFM4</accession>
<reference evidence="1 2" key="1">
    <citation type="submission" date="2020-08" db="EMBL/GenBank/DDBJ databases">
        <title>Novel species isolated from subtropical streams in China.</title>
        <authorList>
            <person name="Lu H."/>
        </authorList>
    </citation>
    <scope>NUCLEOTIDE SEQUENCE [LARGE SCALE GENOMIC DNA]</scope>
    <source>
        <strain evidence="1 2">NL8W</strain>
    </source>
</reference>
<dbReference type="EMBL" id="JACOFX010000017">
    <property type="protein sequence ID" value="MBC3910523.1"/>
    <property type="molecule type" value="Genomic_DNA"/>
</dbReference>
<gene>
    <name evidence="1" type="ORF">H8L47_23435</name>
</gene>
<dbReference type="RefSeq" id="WP_186956025.1">
    <property type="nucleotide sequence ID" value="NZ_JACOFX010000017.1"/>
</dbReference>
<dbReference type="Proteomes" id="UP000646911">
    <property type="component" value="Unassembled WGS sequence"/>
</dbReference>
<protein>
    <submittedName>
        <fullName evidence="1">Uncharacterized protein</fullName>
    </submittedName>
</protein>